<proteinExistence type="predicted"/>
<sequence length="70" mass="7738">MSRVIVAVELVAGGWAQAVCRTEDCTALHGKRWKGEPRGHKADAAEDARLHRLWHRRQQPVPTEAVEAGA</sequence>
<comment type="caution">
    <text evidence="1">The sequence shown here is derived from an EMBL/GenBank/DDBJ whole genome shotgun (WGS) entry which is preliminary data.</text>
</comment>
<evidence type="ECO:0000313" key="1">
    <source>
        <dbReference type="EMBL" id="MFD0885782.1"/>
    </source>
</evidence>
<dbReference type="EMBL" id="JBHTHX010000433">
    <property type="protein sequence ID" value="MFD0885782.1"/>
    <property type="molecule type" value="Genomic_DNA"/>
</dbReference>
<organism evidence="1 2">
    <name type="scientific">Streptosporangium algeriense</name>
    <dbReference type="NCBI Taxonomy" id="1682748"/>
    <lineage>
        <taxon>Bacteria</taxon>
        <taxon>Bacillati</taxon>
        <taxon>Actinomycetota</taxon>
        <taxon>Actinomycetes</taxon>
        <taxon>Streptosporangiales</taxon>
        <taxon>Streptosporangiaceae</taxon>
        <taxon>Streptosporangium</taxon>
    </lineage>
</organism>
<name>A0ABW3DRX3_9ACTN</name>
<gene>
    <name evidence="1" type="ORF">ACFQ08_14625</name>
</gene>
<protein>
    <recommendedName>
        <fullName evidence="3">HNH endonuclease</fullName>
    </recommendedName>
</protein>
<evidence type="ECO:0000313" key="2">
    <source>
        <dbReference type="Proteomes" id="UP001597024"/>
    </source>
</evidence>
<keyword evidence="2" id="KW-1185">Reference proteome</keyword>
<accession>A0ABW3DRX3</accession>
<dbReference type="Proteomes" id="UP001597024">
    <property type="component" value="Unassembled WGS sequence"/>
</dbReference>
<evidence type="ECO:0008006" key="3">
    <source>
        <dbReference type="Google" id="ProtNLM"/>
    </source>
</evidence>
<reference evidence="2" key="1">
    <citation type="journal article" date="2019" name="Int. J. Syst. Evol. Microbiol.">
        <title>The Global Catalogue of Microorganisms (GCM) 10K type strain sequencing project: providing services to taxonomists for standard genome sequencing and annotation.</title>
        <authorList>
            <consortium name="The Broad Institute Genomics Platform"/>
            <consortium name="The Broad Institute Genome Sequencing Center for Infectious Disease"/>
            <person name="Wu L."/>
            <person name="Ma J."/>
        </authorList>
    </citation>
    <scope>NUCLEOTIDE SEQUENCE [LARGE SCALE GENOMIC DNA]</scope>
    <source>
        <strain evidence="2">CCUG 62974</strain>
    </source>
</reference>